<evidence type="ECO:0000313" key="7">
    <source>
        <dbReference type="EMBL" id="CAK7916219.1"/>
    </source>
</evidence>
<dbReference type="PANTHER" id="PTHR13513:SF9">
    <property type="entry name" value="E3 UBIQUITIN-PROTEIN LIGASE UBR7-RELATED"/>
    <property type="match status" value="1"/>
</dbReference>
<dbReference type="InterPro" id="IPR040204">
    <property type="entry name" value="UBR7"/>
</dbReference>
<feature type="domain" description="UBR-type" evidence="6">
    <location>
        <begin position="29"/>
        <end position="104"/>
    </location>
</feature>
<dbReference type="Pfam" id="PF02207">
    <property type="entry name" value="zf-UBR"/>
    <property type="match status" value="1"/>
</dbReference>
<feature type="compositionally biased region" description="Low complexity" evidence="5">
    <location>
        <begin position="110"/>
        <end position="127"/>
    </location>
</feature>
<dbReference type="SUPFAM" id="SSF57903">
    <property type="entry name" value="FYVE/PHD zinc finger"/>
    <property type="match status" value="1"/>
</dbReference>
<reference evidence="7 8" key="1">
    <citation type="submission" date="2024-01" db="EMBL/GenBank/DDBJ databases">
        <authorList>
            <consortium name="Genoscope - CEA"/>
            <person name="William W."/>
        </authorList>
    </citation>
    <scope>NUCLEOTIDE SEQUENCE [LARGE SCALE GENOMIC DNA]</scope>
    <source>
        <strain evidence="7 8">29B2s-10</strain>
    </source>
</reference>
<feature type="region of interest" description="Disordered" evidence="5">
    <location>
        <begin position="198"/>
        <end position="245"/>
    </location>
</feature>
<keyword evidence="8" id="KW-1185">Reference proteome</keyword>
<evidence type="ECO:0000256" key="4">
    <source>
        <dbReference type="PROSITE-ProRule" id="PRU00508"/>
    </source>
</evidence>
<organism evidence="7 8">
    <name type="scientific">[Candida] anglica</name>
    <dbReference type="NCBI Taxonomy" id="148631"/>
    <lineage>
        <taxon>Eukaryota</taxon>
        <taxon>Fungi</taxon>
        <taxon>Dikarya</taxon>
        <taxon>Ascomycota</taxon>
        <taxon>Saccharomycotina</taxon>
        <taxon>Pichiomycetes</taxon>
        <taxon>Debaryomycetaceae</taxon>
        <taxon>Kurtzmaniella</taxon>
    </lineage>
</organism>
<feature type="region of interest" description="Disordered" evidence="5">
    <location>
        <begin position="110"/>
        <end position="129"/>
    </location>
</feature>
<feature type="compositionally biased region" description="Acidic residues" evidence="5">
    <location>
        <begin position="369"/>
        <end position="381"/>
    </location>
</feature>
<evidence type="ECO:0000256" key="3">
    <source>
        <dbReference type="ARBA" id="ARBA00022833"/>
    </source>
</evidence>
<accession>A0ABP0EI29</accession>
<keyword evidence="2" id="KW-0863">Zinc-finger</keyword>
<dbReference type="SMART" id="SM00396">
    <property type="entry name" value="ZnF_UBR1"/>
    <property type="match status" value="1"/>
</dbReference>
<keyword evidence="1" id="KW-0479">Metal-binding</keyword>
<dbReference type="EMBL" id="OZ004259">
    <property type="protein sequence ID" value="CAK7916219.1"/>
    <property type="molecule type" value="Genomic_DNA"/>
</dbReference>
<name>A0ABP0EI29_9ASCO</name>
<evidence type="ECO:0000256" key="1">
    <source>
        <dbReference type="ARBA" id="ARBA00022723"/>
    </source>
</evidence>
<dbReference type="InterPro" id="IPR003126">
    <property type="entry name" value="Znf_UBR"/>
</dbReference>
<dbReference type="InterPro" id="IPR047506">
    <property type="entry name" value="UBR7-like_UBR-box"/>
</dbReference>
<feature type="region of interest" description="Disordered" evidence="5">
    <location>
        <begin position="369"/>
        <end position="393"/>
    </location>
</feature>
<dbReference type="InterPro" id="IPR011011">
    <property type="entry name" value="Znf_FYVE_PHD"/>
</dbReference>
<dbReference type="PROSITE" id="PS51157">
    <property type="entry name" value="ZF_UBR"/>
    <property type="match status" value="1"/>
</dbReference>
<dbReference type="Gene3D" id="3.30.40.10">
    <property type="entry name" value="Zinc/RING finger domain, C3HC4 (zinc finger)"/>
    <property type="match status" value="1"/>
</dbReference>
<evidence type="ECO:0000259" key="6">
    <source>
        <dbReference type="PROSITE" id="PS51157"/>
    </source>
</evidence>
<evidence type="ECO:0000256" key="5">
    <source>
        <dbReference type="SAM" id="MobiDB-lite"/>
    </source>
</evidence>
<feature type="zinc finger region" description="UBR-type" evidence="4">
    <location>
        <begin position="29"/>
        <end position="104"/>
    </location>
</feature>
<dbReference type="CDD" id="cd19677">
    <property type="entry name" value="UBR-box_UBR7"/>
    <property type="match status" value="1"/>
</dbReference>
<proteinExistence type="predicted"/>
<protein>
    <recommendedName>
        <fullName evidence="6">UBR-type domain-containing protein</fullName>
    </recommendedName>
</protein>
<dbReference type="Proteomes" id="UP001497600">
    <property type="component" value="Chromosome G"/>
</dbReference>
<sequence length="451" mass="50645">MSTVTAVDYIQSQLELEREARELMPYDPQSCTYTMGELRQPVFACLTCSRQNDNTPIGVCYSCSIQCHSTHDLVELFAKRSFVCDCGTTKMSKTKGGACKTRARSAMVESTTASNSIRRRTSSTSSSVGQALAAEDIPSSGNQYNHNYKGFFCSCEKPYNPLEETGNMIQCHFGEACGEDWYHEECILGYKRGSIRSVRSEDSTSNQLDDLAPPGEDAASDTKQPKEEEANTQSEEYDDDDEDNVSSVPYFPRLDHFEMFICWKCVAKYPKEFEKLRADPEISFVHLPYFKDVTSSEAWELKYKNFIDPEPQRKKVKLESESGSGSGSGSGDVPYSIFLKPGFKSKLKELADNSMPFLQNHSFLYEEDPIYEPPEDEDDDASSGTGSLLELGAGALQSLPREQAIEGLQAYDKIKSKLRDFFRPFAEDGKVVTEDEVRNFFSKVKEEDSNS</sequence>
<dbReference type="InterPro" id="IPR013083">
    <property type="entry name" value="Znf_RING/FYVE/PHD"/>
</dbReference>
<feature type="compositionally biased region" description="Acidic residues" evidence="5">
    <location>
        <begin position="235"/>
        <end position="244"/>
    </location>
</feature>
<keyword evidence="3" id="KW-0862">Zinc</keyword>
<dbReference type="PANTHER" id="PTHR13513">
    <property type="entry name" value="E3 UBIQUITIN-PROTEIN LIGASE UBR7"/>
    <property type="match status" value="1"/>
</dbReference>
<evidence type="ECO:0000313" key="8">
    <source>
        <dbReference type="Proteomes" id="UP001497600"/>
    </source>
</evidence>
<evidence type="ECO:0000256" key="2">
    <source>
        <dbReference type="ARBA" id="ARBA00022771"/>
    </source>
</evidence>
<gene>
    <name evidence="7" type="ORF">CAAN4_G02872</name>
</gene>